<dbReference type="InterPro" id="IPR055101">
    <property type="entry name" value="AIPR_N"/>
</dbReference>
<keyword evidence="4" id="KW-1185">Reference proteome</keyword>
<comment type="caution">
    <text evidence="3">The sequence shown here is derived from an EMBL/GenBank/DDBJ whole genome shotgun (WGS) entry which is preliminary data.</text>
</comment>
<dbReference type="Pfam" id="PF10592">
    <property type="entry name" value="AIPR"/>
    <property type="match status" value="1"/>
</dbReference>
<evidence type="ECO:0000313" key="4">
    <source>
        <dbReference type="Proteomes" id="UP000623301"/>
    </source>
</evidence>
<evidence type="ECO:0000313" key="3">
    <source>
        <dbReference type="EMBL" id="MBJ2173642.1"/>
    </source>
</evidence>
<protein>
    <submittedName>
        <fullName evidence="3">AIPR family protein</fullName>
    </submittedName>
</protein>
<feature type="domain" description="Abortive phage infection protein C-terminal" evidence="1">
    <location>
        <begin position="241"/>
        <end position="548"/>
    </location>
</feature>
<proteinExistence type="predicted"/>
<feature type="domain" description="Abortive infection phage resistance protein N-terminal" evidence="2">
    <location>
        <begin position="27"/>
        <end position="185"/>
    </location>
</feature>
<gene>
    <name evidence="3" type="ORF">JBL43_05295</name>
</gene>
<dbReference type="Pfam" id="PF22879">
    <property type="entry name" value="AIPR_N"/>
    <property type="match status" value="1"/>
</dbReference>
<reference evidence="3 4" key="1">
    <citation type="submission" date="2020-12" db="EMBL/GenBank/DDBJ databases">
        <title>Aureibaculum luteum sp. nov. and Aureibaculum flavum sp. nov., novel members of the family Flavobacteriaceae isolated from Antarctic intertidal sediments.</title>
        <authorList>
            <person name="He X."/>
            <person name="Zhang X."/>
        </authorList>
    </citation>
    <scope>NUCLEOTIDE SEQUENCE [LARGE SCALE GENOMIC DNA]</scope>
    <source>
        <strain evidence="3 4">A20</strain>
    </source>
</reference>
<dbReference type="RefSeq" id="WP_198840422.1">
    <property type="nucleotide sequence ID" value="NZ_JAEHFJ010000002.1"/>
</dbReference>
<dbReference type="InterPro" id="IPR018891">
    <property type="entry name" value="AIPR_C"/>
</dbReference>
<dbReference type="Proteomes" id="UP000623301">
    <property type="component" value="Unassembled WGS sequence"/>
</dbReference>
<dbReference type="EMBL" id="JAEHFJ010000002">
    <property type="protein sequence ID" value="MBJ2173642.1"/>
    <property type="molecule type" value="Genomic_DNA"/>
</dbReference>
<evidence type="ECO:0000259" key="1">
    <source>
        <dbReference type="Pfam" id="PF10592"/>
    </source>
</evidence>
<organism evidence="3 4">
    <name type="scientific">Aureibaculum flavum</name>
    <dbReference type="NCBI Taxonomy" id="2795986"/>
    <lineage>
        <taxon>Bacteria</taxon>
        <taxon>Pseudomonadati</taxon>
        <taxon>Bacteroidota</taxon>
        <taxon>Flavobacteriia</taxon>
        <taxon>Flavobacteriales</taxon>
        <taxon>Flavobacteriaceae</taxon>
        <taxon>Aureibaculum</taxon>
    </lineage>
</organism>
<evidence type="ECO:0000259" key="2">
    <source>
        <dbReference type="Pfam" id="PF22879"/>
    </source>
</evidence>
<accession>A0ABS0WNT4</accession>
<sequence length="723" mass="83716">MSYFGTLKSLIEEKISQDPQLNGESSFCEIVSEYLTDSSLISSFEHSPFFKENDGGRNLKINGFCINENETVLSLFVANYNNFDEAGKLNLKDVEQVFKQLYRVLNYVIRHDEYNIPKANILSALNREFQAGIKNNIVKIDCYLLTNNTAVNKKEVDVTRIISKPDYDSDIDYNFRIYDIKELERLHKSNQNLDIEVEDFYSKPINVLKPQIGNSSYGTAITILPGEFLYNIYSDFGGRLLESNVRSFLSSRIKVNKGIKDTLINAPEMFLAYNNGLCITVSEIILNEDKSVKTFKNFQIVNGGQTTSSIFFASQEAKKTKVNVDLDKVNVMAKITEIRRNIDSVKIQSTIAKNSNLQNAVKQSDLSSNEEFLINLHTCSKKFRSPASNNYYYFERTRGQYSLEKNLSKNVNYFVNLFPQSNKIEKSDLTILYFCAIGKKIEPFISVASAEKRYNFLRDYFDIENKKIGEEYYSNLVGSFIFYKLLKTRYGAGKNAIGRIRKNVLAYSISLVQEFLSKTNKTIDFQAVWDNNKLDEIPQLSIKAFLTYINQLLLENLDDGRLDEACKKKDSWDKILTKVDWNKIEKFTELLPVCVPKKIKKNTSKEFSLDSKYELMVKEMNKIIFSPDRYRQLHSRMQNEIETNMKDGMSLYGRRHLSLMKGHFRPNSKLTEISPKTYKLYLIDCNNKNGVIIKKKFTDLKIYLDDLYRVFNEVLKDDLLDLN</sequence>
<name>A0ABS0WNT4_9FLAO</name>